<comment type="caution">
    <text evidence="1">The sequence shown here is derived from an EMBL/GenBank/DDBJ whole genome shotgun (WGS) entry which is preliminary data.</text>
</comment>
<keyword evidence="2" id="KW-1185">Reference proteome</keyword>
<dbReference type="AlphaFoldDB" id="N6TTJ4"/>
<sequence length="397" mass="43971">MRRYRIDGIELAEDSPELGTALADAFARKLRPLCLCRPDGVPMYIARFDGQHLVKRMPSSGGSHDPSCGAYQPPHELSGLGPLIGDAIRIDEENGVAALRLDFPLAKTGTRPAPTTEASASDTVKNVSKRLSLRALLHYLWQEGELTEWTAAWAGKRGWGRVRASLLEAARRMTVSSGSLSEVLFVPEVFHPEEKSAIAARRATTLAVLANSGTDKRRLMVLVGEVKEFAEARSGRRLVVKHMPDYPLVIEEGTWKRLEKTFATEFAFWNADPALHLVAILTFGLNAAGLAVVEEMALMMTTENWIPFETVHERQLLERLARLRRKSVKGLRFNLSPDKPVVSITLPEPRPDPVAMFIVAADADEAYEVALAGMIDARPEIRAWIWHVGEGDMPKLP</sequence>
<dbReference type="OrthoDB" id="7439415at2"/>
<dbReference type="PATRIC" id="fig|363754.4.peg.6726"/>
<evidence type="ECO:0000313" key="1">
    <source>
        <dbReference type="EMBL" id="ENN83814.1"/>
    </source>
</evidence>
<name>N6TTJ4_9HYPH</name>
<geneLocation type="plasmid" evidence="1">
    <name>pPRF81a</name>
</geneLocation>
<proteinExistence type="predicted"/>
<evidence type="ECO:0000313" key="2">
    <source>
        <dbReference type="Proteomes" id="UP000012429"/>
    </source>
</evidence>
<organism evidence="1 2">
    <name type="scientific">Rhizobium freirei PRF 81</name>
    <dbReference type="NCBI Taxonomy" id="363754"/>
    <lineage>
        <taxon>Bacteria</taxon>
        <taxon>Pseudomonadati</taxon>
        <taxon>Pseudomonadota</taxon>
        <taxon>Alphaproteobacteria</taxon>
        <taxon>Hyphomicrobiales</taxon>
        <taxon>Rhizobiaceae</taxon>
        <taxon>Rhizobium/Agrobacterium group</taxon>
        <taxon>Rhizobium</taxon>
    </lineage>
</organism>
<dbReference type="RefSeq" id="WP_004129397.1">
    <property type="nucleotide sequence ID" value="NZ_AQHN01000095.1"/>
</dbReference>
<dbReference type="Pfam" id="PF06666">
    <property type="entry name" value="DUF1173"/>
    <property type="match status" value="1"/>
</dbReference>
<dbReference type="EMBL" id="AQHN01000095">
    <property type="protein sequence ID" value="ENN83814.1"/>
    <property type="molecule type" value="Genomic_DNA"/>
</dbReference>
<reference evidence="1 2" key="1">
    <citation type="journal article" date="2012" name="BMC Genomics">
        <title>Genomic basis of broad host range and environmental adaptability of Rhizobium tropici CIAT 899 and Rhizobium sp. PRF 81 which are used in inoculants for common bean (Phaseolus vulgaris L.).</title>
        <authorList>
            <person name="Ormeno-Orrillo E."/>
            <person name="Menna P."/>
            <person name="Almeida L.G."/>
            <person name="Ollero F.J."/>
            <person name="Nicolas M.F."/>
            <person name="Pains Rodrigues E."/>
            <person name="Shigueyoshi Nakatani A."/>
            <person name="Silva Batista J.S."/>
            <person name="Oliveira Chueire L.M."/>
            <person name="Souza R.C."/>
            <person name="Ribeiro Vasconcelos A.T."/>
            <person name="Megias M."/>
            <person name="Hungria M."/>
            <person name="Martinez-Romero E."/>
        </authorList>
    </citation>
    <scope>NUCLEOTIDE SEQUENCE [LARGE SCALE GENOMIC DNA]</scope>
    <source>
        <strain evidence="1 2">PRF 81</strain>
        <plasmid evidence="1">pPRF81a</plasmid>
    </source>
</reference>
<protein>
    <recommendedName>
        <fullName evidence="3">DUF1173 domain-containing protein</fullName>
    </recommendedName>
</protein>
<keyword evidence="1" id="KW-0614">Plasmid</keyword>
<accession>N6TTJ4</accession>
<dbReference type="InterPro" id="IPR009553">
    <property type="entry name" value="DUF1173"/>
</dbReference>
<evidence type="ECO:0008006" key="3">
    <source>
        <dbReference type="Google" id="ProtNLM"/>
    </source>
</evidence>
<gene>
    <name evidence="1" type="ORF">RHSP_41222</name>
</gene>
<dbReference type="Proteomes" id="UP000012429">
    <property type="component" value="Unassembled WGS sequence"/>
</dbReference>